<feature type="domain" description="Major facilitator superfamily (MFS) profile" evidence="6">
    <location>
        <begin position="61"/>
        <end position="491"/>
    </location>
</feature>
<sequence>MDFTLKVEAVLEQQHEVANISDTAITPDSLPSSTKPTSLKSPWEVAAENPCNWPAWRKFMILFVCGLAVLNTTIASSLPSMAMSDIAREFKIDSALQKQLPISVFLIGYIFGPVVSGPLSEHVGRRRLLLLFLSINILFTLGCALAPTWWSFLLFRLLAGTGGSAPLGVVPGTLADIFAEPHIRGLSFSILSITVILGACLGPVVSGLTVAKLGWRWAFWVGLIMAVVTSLLLYVFLRETRANVLLSRLYPQFRRSSTVSMTGNTSKDKRPPVIKAVLARPFRMLIFEPVVTASCIHLALSYAIFYVSFSVIPFIFLSVYKLPPSITGLCFLPIAIGSCLSLPIIWYWDGIVARGRTQGHAWTSRDEYLRMPPVALGGLLFTISVFWLGFTARPDIPFSVPLLAGLPFGVGFALIYGELANYLTDAYHVFAASAHAASTMTRSTLAVLLPLATPSLFARLGISGTCALLGGLSGLMTFVPFLFIYFGPTLRARSPFAIILGRSERRASVADEGLFSGEDLMEAKSPCHTKGAVV</sequence>
<dbReference type="Proteomes" id="UP000562929">
    <property type="component" value="Unassembled WGS sequence"/>
</dbReference>
<comment type="caution">
    <text evidence="7">The sequence shown here is derived from an EMBL/GenBank/DDBJ whole genome shotgun (WGS) entry which is preliminary data.</text>
</comment>
<dbReference type="OrthoDB" id="5141738at2759"/>
<accession>A0A8H4Q414</accession>
<evidence type="ECO:0000256" key="1">
    <source>
        <dbReference type="ARBA" id="ARBA00004141"/>
    </source>
</evidence>
<gene>
    <name evidence="7" type="ORF">GQ602_005803</name>
</gene>
<feature type="transmembrane region" description="Helical" evidence="5">
    <location>
        <begin position="153"/>
        <end position="174"/>
    </location>
</feature>
<dbReference type="EMBL" id="JAACLJ010000006">
    <property type="protein sequence ID" value="KAF4584430.1"/>
    <property type="molecule type" value="Genomic_DNA"/>
</dbReference>
<dbReference type="InterPro" id="IPR011701">
    <property type="entry name" value="MFS"/>
</dbReference>
<evidence type="ECO:0000256" key="4">
    <source>
        <dbReference type="ARBA" id="ARBA00023136"/>
    </source>
</evidence>
<keyword evidence="4 5" id="KW-0472">Membrane</keyword>
<feature type="transmembrane region" description="Helical" evidence="5">
    <location>
        <begin position="461"/>
        <end position="486"/>
    </location>
</feature>
<feature type="transmembrane region" description="Helical" evidence="5">
    <location>
        <begin position="217"/>
        <end position="237"/>
    </location>
</feature>
<feature type="transmembrane region" description="Helical" evidence="5">
    <location>
        <begin position="99"/>
        <end position="116"/>
    </location>
</feature>
<evidence type="ECO:0000256" key="3">
    <source>
        <dbReference type="ARBA" id="ARBA00022989"/>
    </source>
</evidence>
<organism evidence="7 8">
    <name type="scientific">Ophiocordyceps camponoti-floridani</name>
    <dbReference type="NCBI Taxonomy" id="2030778"/>
    <lineage>
        <taxon>Eukaryota</taxon>
        <taxon>Fungi</taxon>
        <taxon>Dikarya</taxon>
        <taxon>Ascomycota</taxon>
        <taxon>Pezizomycotina</taxon>
        <taxon>Sordariomycetes</taxon>
        <taxon>Hypocreomycetidae</taxon>
        <taxon>Hypocreales</taxon>
        <taxon>Ophiocordycipitaceae</taxon>
        <taxon>Ophiocordyceps</taxon>
    </lineage>
</organism>
<feature type="transmembrane region" description="Helical" evidence="5">
    <location>
        <begin position="326"/>
        <end position="348"/>
    </location>
</feature>
<keyword evidence="3 5" id="KW-1133">Transmembrane helix</keyword>
<feature type="transmembrane region" description="Helical" evidence="5">
    <location>
        <begin position="59"/>
        <end position="79"/>
    </location>
</feature>
<keyword evidence="8" id="KW-1185">Reference proteome</keyword>
<protein>
    <recommendedName>
        <fullName evidence="6">Major facilitator superfamily (MFS) profile domain-containing protein</fullName>
    </recommendedName>
</protein>
<proteinExistence type="predicted"/>
<feature type="transmembrane region" description="Helical" evidence="5">
    <location>
        <begin position="290"/>
        <end position="320"/>
    </location>
</feature>
<dbReference type="PROSITE" id="PS50850">
    <property type="entry name" value="MFS"/>
    <property type="match status" value="1"/>
</dbReference>
<dbReference type="SUPFAM" id="SSF103473">
    <property type="entry name" value="MFS general substrate transporter"/>
    <property type="match status" value="1"/>
</dbReference>
<evidence type="ECO:0000256" key="2">
    <source>
        <dbReference type="ARBA" id="ARBA00022692"/>
    </source>
</evidence>
<evidence type="ECO:0000313" key="7">
    <source>
        <dbReference type="EMBL" id="KAF4584430.1"/>
    </source>
</evidence>
<feature type="transmembrane region" description="Helical" evidence="5">
    <location>
        <begin position="186"/>
        <end position="205"/>
    </location>
</feature>
<dbReference type="InterPro" id="IPR020846">
    <property type="entry name" value="MFS_dom"/>
</dbReference>
<feature type="transmembrane region" description="Helical" evidence="5">
    <location>
        <begin position="369"/>
        <end position="390"/>
    </location>
</feature>
<feature type="transmembrane region" description="Helical" evidence="5">
    <location>
        <begin position="128"/>
        <end position="147"/>
    </location>
</feature>
<dbReference type="GO" id="GO:0022857">
    <property type="term" value="F:transmembrane transporter activity"/>
    <property type="evidence" value="ECO:0007669"/>
    <property type="project" value="InterPro"/>
</dbReference>
<comment type="subcellular location">
    <subcellularLocation>
        <location evidence="1">Membrane</location>
        <topology evidence="1">Multi-pass membrane protein</topology>
    </subcellularLocation>
</comment>
<dbReference type="Gene3D" id="1.20.1250.20">
    <property type="entry name" value="MFS general substrate transporter like domains"/>
    <property type="match status" value="1"/>
</dbReference>
<dbReference type="PANTHER" id="PTHR23502">
    <property type="entry name" value="MAJOR FACILITATOR SUPERFAMILY"/>
    <property type="match status" value="1"/>
</dbReference>
<keyword evidence="2 5" id="KW-0812">Transmembrane</keyword>
<evidence type="ECO:0000256" key="5">
    <source>
        <dbReference type="SAM" id="Phobius"/>
    </source>
</evidence>
<dbReference type="Pfam" id="PF07690">
    <property type="entry name" value="MFS_1"/>
    <property type="match status" value="1"/>
</dbReference>
<feature type="transmembrane region" description="Helical" evidence="5">
    <location>
        <begin position="396"/>
        <end position="417"/>
    </location>
</feature>
<evidence type="ECO:0000259" key="6">
    <source>
        <dbReference type="PROSITE" id="PS50850"/>
    </source>
</evidence>
<reference evidence="7 8" key="1">
    <citation type="journal article" date="2020" name="G3 (Bethesda)">
        <title>Genetic Underpinnings of Host Manipulation by Ophiocordyceps as Revealed by Comparative Transcriptomics.</title>
        <authorList>
            <person name="Will I."/>
            <person name="Das B."/>
            <person name="Trinh T."/>
            <person name="Brachmann A."/>
            <person name="Ohm R.A."/>
            <person name="de Bekker C."/>
        </authorList>
    </citation>
    <scope>NUCLEOTIDE SEQUENCE [LARGE SCALE GENOMIC DNA]</scope>
    <source>
        <strain evidence="7 8">EC05</strain>
    </source>
</reference>
<dbReference type="InterPro" id="IPR036259">
    <property type="entry name" value="MFS_trans_sf"/>
</dbReference>
<evidence type="ECO:0000313" key="8">
    <source>
        <dbReference type="Proteomes" id="UP000562929"/>
    </source>
</evidence>
<dbReference type="GO" id="GO:0005886">
    <property type="term" value="C:plasma membrane"/>
    <property type="evidence" value="ECO:0007669"/>
    <property type="project" value="TreeGrafter"/>
</dbReference>
<dbReference type="PANTHER" id="PTHR23502:SF74">
    <property type="entry name" value="MAJOR FACILITATOR SUPERFAMILY (MFS) PROFILE DOMAIN-CONTAINING PROTEIN"/>
    <property type="match status" value="1"/>
</dbReference>
<dbReference type="AlphaFoldDB" id="A0A8H4Q414"/>
<name>A0A8H4Q414_9HYPO</name>